<dbReference type="InParanoid" id="E4ZYP9"/>
<dbReference type="VEuPathDB" id="FungiDB:LEMA_uP108400.1"/>
<dbReference type="AlphaFoldDB" id="E4ZYP9"/>
<dbReference type="HOGENOM" id="CLU_2868086_0_0_1"/>
<gene>
    <name evidence="1" type="ORF">LEMA_uP108400.1</name>
</gene>
<protein>
    <submittedName>
        <fullName evidence="1">Predicted protein</fullName>
    </submittedName>
</protein>
<accession>E4ZYP9</accession>
<reference evidence="2" key="1">
    <citation type="journal article" date="2011" name="Nat. Commun.">
        <title>Effector diversification within compartments of the Leptosphaeria maculans genome affected by Repeat-Induced Point mutations.</title>
        <authorList>
            <person name="Rouxel T."/>
            <person name="Grandaubert J."/>
            <person name="Hane J.K."/>
            <person name="Hoede C."/>
            <person name="van de Wouw A.P."/>
            <person name="Couloux A."/>
            <person name="Dominguez V."/>
            <person name="Anthouard V."/>
            <person name="Bally P."/>
            <person name="Bourras S."/>
            <person name="Cozijnsen A.J."/>
            <person name="Ciuffetti L.M."/>
            <person name="Degrave A."/>
            <person name="Dilmaghani A."/>
            <person name="Duret L."/>
            <person name="Fudal I."/>
            <person name="Goodwin S.B."/>
            <person name="Gout L."/>
            <person name="Glaser N."/>
            <person name="Linglin J."/>
            <person name="Kema G.H.J."/>
            <person name="Lapalu N."/>
            <person name="Lawrence C.B."/>
            <person name="May K."/>
            <person name="Meyer M."/>
            <person name="Ollivier B."/>
            <person name="Poulain J."/>
            <person name="Schoch C.L."/>
            <person name="Simon A."/>
            <person name="Spatafora J.W."/>
            <person name="Stachowiak A."/>
            <person name="Turgeon B.G."/>
            <person name="Tyler B.M."/>
            <person name="Vincent D."/>
            <person name="Weissenbach J."/>
            <person name="Amselem J."/>
            <person name="Quesneville H."/>
            <person name="Oliver R.P."/>
            <person name="Wincker P."/>
            <person name="Balesdent M.-H."/>
            <person name="Howlett B.J."/>
        </authorList>
    </citation>
    <scope>NUCLEOTIDE SEQUENCE [LARGE SCALE GENOMIC DNA]</scope>
    <source>
        <strain evidence="2">JN3 / isolate v23.1.3 / race Av1-4-5-6-7-8</strain>
    </source>
</reference>
<dbReference type="Proteomes" id="UP000002668">
    <property type="component" value="Genome"/>
</dbReference>
<name>E4ZYP9_LEPMJ</name>
<keyword evidence="2" id="KW-1185">Reference proteome</keyword>
<evidence type="ECO:0000313" key="2">
    <source>
        <dbReference type="Proteomes" id="UP000002668"/>
    </source>
</evidence>
<organism evidence="2">
    <name type="scientific">Leptosphaeria maculans (strain JN3 / isolate v23.1.3 / race Av1-4-5-6-7-8)</name>
    <name type="common">Blackleg fungus</name>
    <name type="synonym">Phoma lingam</name>
    <dbReference type="NCBI Taxonomy" id="985895"/>
    <lineage>
        <taxon>Eukaryota</taxon>
        <taxon>Fungi</taxon>
        <taxon>Dikarya</taxon>
        <taxon>Ascomycota</taxon>
        <taxon>Pezizomycotina</taxon>
        <taxon>Dothideomycetes</taxon>
        <taxon>Pleosporomycetidae</taxon>
        <taxon>Pleosporales</taxon>
        <taxon>Pleosporineae</taxon>
        <taxon>Leptosphaeriaceae</taxon>
        <taxon>Plenodomus</taxon>
        <taxon>Plenodomus lingam/Leptosphaeria maculans species complex</taxon>
    </lineage>
</organism>
<evidence type="ECO:0000313" key="1">
    <source>
        <dbReference type="EMBL" id="CBX96575.1"/>
    </source>
</evidence>
<dbReference type="EMBL" id="FP929129">
    <property type="protein sequence ID" value="CBX96575.1"/>
    <property type="molecule type" value="Genomic_DNA"/>
</dbReference>
<sequence length="64" mass="7187">MAPKAKAYCETLKAAYLLDVKWKKTAVLTAAHGFRRWDNTDELGSQQSCIHDRSASHGRLLDDP</sequence>
<proteinExistence type="predicted"/>